<evidence type="ECO:0000313" key="6">
    <source>
        <dbReference type="EMBL" id="HHL42116.1"/>
    </source>
</evidence>
<dbReference type="InterPro" id="IPR000064">
    <property type="entry name" value="NLP_P60_dom"/>
</dbReference>
<evidence type="ECO:0000259" key="5">
    <source>
        <dbReference type="PROSITE" id="PS51935"/>
    </source>
</evidence>
<accession>A0A7C5LVT0</accession>
<evidence type="ECO:0000256" key="1">
    <source>
        <dbReference type="ARBA" id="ARBA00007074"/>
    </source>
</evidence>
<dbReference type="InterPro" id="IPR011929">
    <property type="entry name" value="Phage_pept_NlpC/P60"/>
</dbReference>
<dbReference type="EMBL" id="DRMJ01000035">
    <property type="protein sequence ID" value="HHL42116.1"/>
    <property type="molecule type" value="Genomic_DNA"/>
</dbReference>
<dbReference type="InterPro" id="IPR038765">
    <property type="entry name" value="Papain-like_cys_pep_sf"/>
</dbReference>
<dbReference type="Gene3D" id="3.90.1720.10">
    <property type="entry name" value="endopeptidase domain like (from Nostoc punctiforme)"/>
    <property type="match status" value="1"/>
</dbReference>
<feature type="domain" description="NlpC/P60" evidence="5">
    <location>
        <begin position="2"/>
        <end position="117"/>
    </location>
</feature>
<name>A0A7C5LVT0_9PROT</name>
<dbReference type="PROSITE" id="PS51935">
    <property type="entry name" value="NLPC_P60"/>
    <property type="match status" value="1"/>
</dbReference>
<dbReference type="Proteomes" id="UP000885830">
    <property type="component" value="Unassembled WGS sequence"/>
</dbReference>
<keyword evidence="3" id="KW-0378">Hydrolase</keyword>
<evidence type="ECO:0000256" key="3">
    <source>
        <dbReference type="ARBA" id="ARBA00022801"/>
    </source>
</evidence>
<sequence length="117" mass="13056">MSTLRDEVIAEALSWVGTPYQHQMSIKKHGCDCLGLVRGIWRTLYGVEPETVPPYTPSWAEPGDDEILKSACERLMEPLALGDVKPGDVLLFRMRPGCPAKHMAILVAPNIIVHAYW</sequence>
<proteinExistence type="inferred from homology"/>
<keyword evidence="4" id="KW-0788">Thiol protease</keyword>
<dbReference type="GO" id="GO:0006508">
    <property type="term" value="P:proteolysis"/>
    <property type="evidence" value="ECO:0007669"/>
    <property type="project" value="UniProtKB-KW"/>
</dbReference>
<dbReference type="SUPFAM" id="SSF54001">
    <property type="entry name" value="Cysteine proteinases"/>
    <property type="match status" value="1"/>
</dbReference>
<evidence type="ECO:0000256" key="2">
    <source>
        <dbReference type="ARBA" id="ARBA00022670"/>
    </source>
</evidence>
<dbReference type="NCBIfam" id="TIGR02219">
    <property type="entry name" value="phage_NlpC_fam"/>
    <property type="match status" value="1"/>
</dbReference>
<evidence type="ECO:0000256" key="4">
    <source>
        <dbReference type="ARBA" id="ARBA00022807"/>
    </source>
</evidence>
<comment type="caution">
    <text evidence="6">The sequence shown here is derived from an EMBL/GenBank/DDBJ whole genome shotgun (WGS) entry which is preliminary data.</text>
</comment>
<keyword evidence="2" id="KW-0645">Protease</keyword>
<organism evidence="6">
    <name type="scientific">Hellea balneolensis</name>
    <dbReference type="NCBI Taxonomy" id="287478"/>
    <lineage>
        <taxon>Bacteria</taxon>
        <taxon>Pseudomonadati</taxon>
        <taxon>Pseudomonadota</taxon>
        <taxon>Alphaproteobacteria</taxon>
        <taxon>Maricaulales</taxon>
        <taxon>Robiginitomaculaceae</taxon>
        <taxon>Hellea</taxon>
    </lineage>
</organism>
<gene>
    <name evidence="6" type="ORF">ENJ42_00730</name>
</gene>
<dbReference type="GO" id="GO:0008234">
    <property type="term" value="F:cysteine-type peptidase activity"/>
    <property type="evidence" value="ECO:0007669"/>
    <property type="project" value="UniProtKB-KW"/>
</dbReference>
<reference evidence="6" key="1">
    <citation type="journal article" date="2020" name="mSystems">
        <title>Genome- and Community-Level Interaction Insights into Carbon Utilization and Element Cycling Functions of Hydrothermarchaeota in Hydrothermal Sediment.</title>
        <authorList>
            <person name="Zhou Z."/>
            <person name="Liu Y."/>
            <person name="Xu W."/>
            <person name="Pan J."/>
            <person name="Luo Z.H."/>
            <person name="Li M."/>
        </authorList>
    </citation>
    <scope>NUCLEOTIDE SEQUENCE [LARGE SCALE GENOMIC DNA]</scope>
    <source>
        <strain evidence="6">HyVt-485</strain>
    </source>
</reference>
<comment type="similarity">
    <text evidence="1">Belongs to the peptidase C40 family.</text>
</comment>
<dbReference type="Pfam" id="PF00877">
    <property type="entry name" value="NLPC_P60"/>
    <property type="match status" value="1"/>
</dbReference>
<dbReference type="AlphaFoldDB" id="A0A7C5LVT0"/>
<feature type="non-terminal residue" evidence="6">
    <location>
        <position position="117"/>
    </location>
</feature>
<protein>
    <submittedName>
        <fullName evidence="6">Peptidase P60</fullName>
    </submittedName>
</protein>